<keyword evidence="3" id="KW-0235">DNA replication</keyword>
<evidence type="ECO:0000313" key="8">
    <source>
        <dbReference type="Proteomes" id="UP000250918"/>
    </source>
</evidence>
<dbReference type="EMBL" id="PQAP01000011">
    <property type="protein sequence ID" value="PWB75272.1"/>
    <property type="molecule type" value="Genomic_DNA"/>
</dbReference>
<dbReference type="PANTHER" id="PTHR13779">
    <property type="entry name" value="WERNER HELICASE-INTERACTING PROTEIN 1 FAMILY MEMBER"/>
    <property type="match status" value="1"/>
</dbReference>
<dbReference type="InterPro" id="IPR051314">
    <property type="entry name" value="AAA_ATPase_RarA/MGS1/WRNIP1"/>
</dbReference>
<evidence type="ECO:0000256" key="5">
    <source>
        <dbReference type="ARBA" id="ARBA00022840"/>
    </source>
</evidence>
<dbReference type="SUPFAM" id="SSF52540">
    <property type="entry name" value="P-loop containing nucleoside triphosphate hydrolases"/>
    <property type="match status" value="1"/>
</dbReference>
<dbReference type="GO" id="GO:0016887">
    <property type="term" value="F:ATP hydrolysis activity"/>
    <property type="evidence" value="ECO:0007669"/>
    <property type="project" value="InterPro"/>
</dbReference>
<dbReference type="Proteomes" id="UP000250918">
    <property type="component" value="Unassembled WGS sequence"/>
</dbReference>
<evidence type="ECO:0000256" key="4">
    <source>
        <dbReference type="ARBA" id="ARBA00022741"/>
    </source>
</evidence>
<proteinExistence type="inferred from homology"/>
<dbReference type="SUPFAM" id="SSF48019">
    <property type="entry name" value="post-AAA+ oligomerization domain-like"/>
    <property type="match status" value="1"/>
</dbReference>
<dbReference type="Gene3D" id="3.40.50.300">
    <property type="entry name" value="P-loop containing nucleotide triphosphate hydrolases"/>
    <property type="match status" value="1"/>
</dbReference>
<keyword evidence="5" id="KW-0067">ATP-binding</keyword>
<dbReference type="GO" id="GO:0017116">
    <property type="term" value="F:single-stranded DNA helicase activity"/>
    <property type="evidence" value="ECO:0007669"/>
    <property type="project" value="TreeGrafter"/>
</dbReference>
<dbReference type="GO" id="GO:0008047">
    <property type="term" value="F:enzyme activator activity"/>
    <property type="evidence" value="ECO:0007669"/>
    <property type="project" value="TreeGrafter"/>
</dbReference>
<evidence type="ECO:0000256" key="2">
    <source>
        <dbReference type="ARBA" id="ARBA00008959"/>
    </source>
</evidence>
<comment type="function">
    <text evidence="1">DNA-dependent ATPase that plays important roles in cellular responses to stalled DNA replication processes.</text>
</comment>
<dbReference type="InterPro" id="IPR027417">
    <property type="entry name" value="P-loop_NTPase"/>
</dbReference>
<evidence type="ECO:0000313" key="7">
    <source>
        <dbReference type="EMBL" id="PWB75272.1"/>
    </source>
</evidence>
<dbReference type="SMART" id="SM00382">
    <property type="entry name" value="AAA"/>
    <property type="match status" value="1"/>
</dbReference>
<dbReference type="Gene3D" id="1.10.8.60">
    <property type="match status" value="1"/>
</dbReference>
<keyword evidence="4" id="KW-0547">Nucleotide-binding</keyword>
<dbReference type="Gene3D" id="1.10.3710.10">
    <property type="entry name" value="DNA polymerase III clamp loader subunits, C-terminal domain"/>
    <property type="match status" value="1"/>
</dbReference>
<dbReference type="PANTHER" id="PTHR13779:SF7">
    <property type="entry name" value="ATPASE WRNIP1"/>
    <property type="match status" value="1"/>
</dbReference>
<dbReference type="InterPro" id="IPR032423">
    <property type="entry name" value="AAA_assoc_2"/>
</dbReference>
<dbReference type="GO" id="GO:0005524">
    <property type="term" value="F:ATP binding"/>
    <property type="evidence" value="ECO:0007669"/>
    <property type="project" value="UniProtKB-KW"/>
</dbReference>
<dbReference type="CDD" id="cd00009">
    <property type="entry name" value="AAA"/>
    <property type="match status" value="1"/>
</dbReference>
<dbReference type="Gene3D" id="1.20.272.10">
    <property type="match status" value="1"/>
</dbReference>
<feature type="domain" description="AAA+ ATPase" evidence="6">
    <location>
        <begin position="55"/>
        <end position="172"/>
    </location>
</feature>
<accession>A0A855XAN2</accession>
<dbReference type="GO" id="GO:0003677">
    <property type="term" value="F:DNA binding"/>
    <property type="evidence" value="ECO:0007669"/>
    <property type="project" value="InterPro"/>
</dbReference>
<dbReference type="InterPro" id="IPR008921">
    <property type="entry name" value="DNA_pol3_clamp-load_cplx_C"/>
</dbReference>
<dbReference type="CDD" id="cd18139">
    <property type="entry name" value="HLD_clamp_RarA"/>
    <property type="match status" value="1"/>
</dbReference>
<name>A0A855XAN2_9BACT</name>
<sequence>MDLFRSDKPKEAGVNEETIRPLADRIRPVNFDEFVGQEKIIGVGTPLRKAIESDKVGSLIFWGPPGSGKTTLAELIARSTHGQFVPFSAVSSSIKEIKEIISKAGAYYQATGRRTYIFVDEIHRFNKAQQDAFLPYVEKGDIVLIGATTENPSFEVNSALLSRMRVYVLTRLSPEHISKLIERALTDGKRGLGKMKLTLSDGALGFIANAADGDARRGLMLLELTAEYVGADKAISVKDLEKVHQKQILQYDKAGEEHYNLISALHKTIRGGDPDSALYWLARMLDSGEDPMYIIRRMVRFATEDIGLADPYALTLTLNARDTYHFLGSPEGELAIAEAVVYMACAPKSNSIYLAFDQAMNDASEHGSLPVPLWIRNAPTKLMKALDYGRDYKYAHEFEDAITDQEYFPDELAGTEYYHPKEVGREANLKAYLDKYKKRRRELIDAAKKPSKKPEPPK</sequence>
<dbReference type="AlphaFoldDB" id="A0A855XAN2"/>
<comment type="caution">
    <text evidence="7">The sequence shown here is derived from an EMBL/GenBank/DDBJ whole genome shotgun (WGS) entry which is preliminary data.</text>
</comment>
<comment type="similarity">
    <text evidence="2">Belongs to the AAA ATPase family. RarA/MGS1/WRNIP1 subfamily.</text>
</comment>
<dbReference type="FunFam" id="1.20.272.10:FF:000001">
    <property type="entry name" value="Putative AAA family ATPase"/>
    <property type="match status" value="1"/>
</dbReference>
<reference evidence="7 8" key="1">
    <citation type="journal article" date="2018" name="ISME J.">
        <title>A methanotrophic archaeon couples anaerobic oxidation of methane to Fe(III) reduction.</title>
        <authorList>
            <person name="Cai C."/>
            <person name="Leu A.O."/>
            <person name="Xie G.J."/>
            <person name="Guo J."/>
            <person name="Feng Y."/>
            <person name="Zhao J.X."/>
            <person name="Tyson G.W."/>
            <person name="Yuan Z."/>
            <person name="Hu S."/>
        </authorList>
    </citation>
    <scope>NUCLEOTIDE SEQUENCE [LARGE SCALE GENOMIC DNA]</scope>
    <source>
        <strain evidence="7">FeB_12</strain>
    </source>
</reference>
<dbReference type="GO" id="GO:0000731">
    <property type="term" value="P:DNA synthesis involved in DNA repair"/>
    <property type="evidence" value="ECO:0007669"/>
    <property type="project" value="TreeGrafter"/>
</dbReference>
<evidence type="ECO:0000256" key="3">
    <source>
        <dbReference type="ARBA" id="ARBA00022705"/>
    </source>
</evidence>
<dbReference type="GO" id="GO:0006261">
    <property type="term" value="P:DNA-templated DNA replication"/>
    <property type="evidence" value="ECO:0007669"/>
    <property type="project" value="TreeGrafter"/>
</dbReference>
<organism evidence="7 8">
    <name type="scientific">candidate division GN15 bacterium</name>
    <dbReference type="NCBI Taxonomy" id="2072418"/>
    <lineage>
        <taxon>Bacteria</taxon>
        <taxon>candidate division GN15</taxon>
    </lineage>
</organism>
<dbReference type="Pfam" id="PF12002">
    <property type="entry name" value="MgsA_C"/>
    <property type="match status" value="1"/>
</dbReference>
<dbReference type="InterPro" id="IPR021886">
    <property type="entry name" value="MgsA_C"/>
</dbReference>
<evidence type="ECO:0000259" key="6">
    <source>
        <dbReference type="SMART" id="SM00382"/>
    </source>
</evidence>
<dbReference type="Pfam" id="PF00004">
    <property type="entry name" value="AAA"/>
    <property type="match status" value="1"/>
</dbReference>
<evidence type="ECO:0000256" key="1">
    <source>
        <dbReference type="ARBA" id="ARBA00002393"/>
    </source>
</evidence>
<dbReference type="InterPro" id="IPR003959">
    <property type="entry name" value="ATPase_AAA_core"/>
</dbReference>
<dbReference type="FunFam" id="3.40.50.300:FF:000137">
    <property type="entry name" value="Replication-associated recombination protein A"/>
    <property type="match status" value="1"/>
</dbReference>
<protein>
    <submittedName>
        <fullName evidence="7">AAA family ATPase</fullName>
    </submittedName>
</protein>
<gene>
    <name evidence="7" type="ORF">C3F09_02625</name>
</gene>
<dbReference type="Pfam" id="PF16193">
    <property type="entry name" value="AAA_assoc_2"/>
    <property type="match status" value="1"/>
</dbReference>
<dbReference type="InterPro" id="IPR003593">
    <property type="entry name" value="AAA+_ATPase"/>
</dbReference>